<dbReference type="AlphaFoldDB" id="A0A074WY96"/>
<organism evidence="2 3">
    <name type="scientific">Aureobasidium namibiae CBS 147.97</name>
    <dbReference type="NCBI Taxonomy" id="1043004"/>
    <lineage>
        <taxon>Eukaryota</taxon>
        <taxon>Fungi</taxon>
        <taxon>Dikarya</taxon>
        <taxon>Ascomycota</taxon>
        <taxon>Pezizomycotina</taxon>
        <taxon>Dothideomycetes</taxon>
        <taxon>Dothideomycetidae</taxon>
        <taxon>Dothideales</taxon>
        <taxon>Saccotheciaceae</taxon>
        <taxon>Aureobasidium</taxon>
    </lineage>
</organism>
<dbReference type="EMBL" id="KL584706">
    <property type="protein sequence ID" value="KEQ74737.1"/>
    <property type="molecule type" value="Genomic_DNA"/>
</dbReference>
<dbReference type="Pfam" id="PF00651">
    <property type="entry name" value="BTB"/>
    <property type="match status" value="1"/>
</dbReference>
<dbReference type="PROSITE" id="PS50097">
    <property type="entry name" value="BTB"/>
    <property type="match status" value="1"/>
</dbReference>
<keyword evidence="3" id="KW-1185">Reference proteome</keyword>
<dbReference type="GeneID" id="25409797"/>
<reference evidence="2 3" key="1">
    <citation type="journal article" date="2014" name="BMC Genomics">
        <title>Genome sequencing of four Aureobasidium pullulans varieties: biotechnological potential, stress tolerance, and description of new species.</title>
        <authorList>
            <person name="Gostin Ar C."/>
            <person name="Ohm R.A."/>
            <person name="Kogej T."/>
            <person name="Sonjak S."/>
            <person name="Turk M."/>
            <person name="Zajc J."/>
            <person name="Zalar P."/>
            <person name="Grube M."/>
            <person name="Sun H."/>
            <person name="Han J."/>
            <person name="Sharma A."/>
            <person name="Chiniquy J."/>
            <person name="Ngan C.Y."/>
            <person name="Lipzen A."/>
            <person name="Barry K."/>
            <person name="Grigoriev I.V."/>
            <person name="Gunde-Cimerman N."/>
        </authorList>
    </citation>
    <scope>NUCLEOTIDE SEQUENCE [LARGE SCALE GENOMIC DNA]</scope>
    <source>
        <strain evidence="2 3">CBS 147.97</strain>
    </source>
</reference>
<dbReference type="RefSeq" id="XP_013428996.1">
    <property type="nucleotide sequence ID" value="XM_013573542.1"/>
</dbReference>
<dbReference type="SUPFAM" id="SSF54695">
    <property type="entry name" value="POZ domain"/>
    <property type="match status" value="1"/>
</dbReference>
<feature type="domain" description="BTB" evidence="1">
    <location>
        <begin position="5"/>
        <end position="58"/>
    </location>
</feature>
<dbReference type="CDD" id="cd18186">
    <property type="entry name" value="BTB_POZ_ZBTB_KLHL-like"/>
    <property type="match status" value="1"/>
</dbReference>
<name>A0A074WY96_9PEZI</name>
<dbReference type="Gene3D" id="3.30.710.10">
    <property type="entry name" value="Potassium Channel Kv1.1, Chain A"/>
    <property type="match status" value="1"/>
</dbReference>
<dbReference type="InterPro" id="IPR000210">
    <property type="entry name" value="BTB/POZ_dom"/>
</dbReference>
<gene>
    <name evidence="2" type="ORF">M436DRAFT_42629</name>
</gene>
<dbReference type="OrthoDB" id="194443at2759"/>
<evidence type="ECO:0000259" key="1">
    <source>
        <dbReference type="PROSITE" id="PS50097"/>
    </source>
</evidence>
<proteinExistence type="predicted"/>
<dbReference type="Proteomes" id="UP000027730">
    <property type="component" value="Unassembled WGS sequence"/>
</dbReference>
<evidence type="ECO:0000313" key="2">
    <source>
        <dbReference type="EMBL" id="KEQ74737.1"/>
    </source>
</evidence>
<feature type="non-terminal residue" evidence="2">
    <location>
        <position position="1"/>
    </location>
</feature>
<accession>A0A074WY96</accession>
<dbReference type="STRING" id="1043004.A0A074WY96"/>
<dbReference type="HOGENOM" id="CLU_085406_0_0_1"/>
<protein>
    <recommendedName>
        <fullName evidence="1">BTB domain-containing protein</fullName>
    </recommendedName>
</protein>
<dbReference type="InterPro" id="IPR011333">
    <property type="entry name" value="SKP1/BTB/POZ_sf"/>
</dbReference>
<evidence type="ECO:0000313" key="3">
    <source>
        <dbReference type="Proteomes" id="UP000027730"/>
    </source>
</evidence>
<sequence>FSTGVHKELLCFYSPYYAAALKGQFAESRQDSFTLELDHRQTQVFVEWLYTGRVEEPEDVLQLYMFADQKKLLALRRSIMSKIVYSSVIEKHDGTPYIGHLSEGCGLFRYMADLWASEWRGVRASYVVQTLNEYQGIPRVFLYEVMRKLATIHDQKESEVAIPNPCNYHEHEDDSEWHTSRSKPCPN</sequence>